<proteinExistence type="predicted"/>
<protein>
    <submittedName>
        <fullName evidence="2">Uncharacterized protein</fullName>
    </submittedName>
</protein>
<dbReference type="Proteomes" id="UP001153328">
    <property type="component" value="Unassembled WGS sequence"/>
</dbReference>
<keyword evidence="3" id="KW-1185">Reference proteome</keyword>
<evidence type="ECO:0000313" key="2">
    <source>
        <dbReference type="EMBL" id="CAG7653150.1"/>
    </source>
</evidence>
<feature type="region of interest" description="Disordered" evidence="1">
    <location>
        <begin position="1"/>
        <end position="23"/>
    </location>
</feature>
<dbReference type="AlphaFoldDB" id="A0A9W4H5T5"/>
<reference evidence="2" key="1">
    <citation type="submission" date="2021-06" db="EMBL/GenBank/DDBJ databases">
        <authorList>
            <person name="Arsene-Ploetze F."/>
        </authorList>
    </citation>
    <scope>NUCLEOTIDE SEQUENCE</scope>
    <source>
        <strain evidence="2">SBRY1</strain>
    </source>
</reference>
<sequence>MARRPPGAIRSQRWPDRSATRPVRRIPGVSPRVQSAVHRIEARHLGRGAVADALHRYERFLRQPGRYLRLPWTECPCCDTTDARDILEDALRRLPPAARAELGRVVARLDEEFLRRTLPDPRAASVSSWHAAAWWRKRIREQ</sequence>
<evidence type="ECO:0000256" key="1">
    <source>
        <dbReference type="SAM" id="MobiDB-lite"/>
    </source>
</evidence>
<organism evidence="2 3">
    <name type="scientific">Actinacidiphila bryophytorum</name>
    <dbReference type="NCBI Taxonomy" id="1436133"/>
    <lineage>
        <taxon>Bacteria</taxon>
        <taxon>Bacillati</taxon>
        <taxon>Actinomycetota</taxon>
        <taxon>Actinomycetes</taxon>
        <taxon>Kitasatosporales</taxon>
        <taxon>Streptomycetaceae</taxon>
        <taxon>Actinacidiphila</taxon>
    </lineage>
</organism>
<dbReference type="EMBL" id="CAJVAX010000020">
    <property type="protein sequence ID" value="CAG7653150.1"/>
    <property type="molecule type" value="Genomic_DNA"/>
</dbReference>
<comment type="caution">
    <text evidence="2">The sequence shown here is derived from an EMBL/GenBank/DDBJ whole genome shotgun (WGS) entry which is preliminary data.</text>
</comment>
<accession>A0A9W4H5T5</accession>
<evidence type="ECO:0000313" key="3">
    <source>
        <dbReference type="Proteomes" id="UP001153328"/>
    </source>
</evidence>
<gene>
    <name evidence="2" type="ORF">SBRY_60061</name>
</gene>
<name>A0A9W4H5T5_9ACTN</name>